<keyword evidence="3" id="KW-1185">Reference proteome</keyword>
<dbReference type="SUPFAM" id="SSF55874">
    <property type="entry name" value="ATPase domain of HSP90 chaperone/DNA topoisomerase II/histidine kinase"/>
    <property type="match status" value="1"/>
</dbReference>
<dbReference type="HOGENOM" id="CLU_000445_114_57_2"/>
<protein>
    <submittedName>
        <fullName evidence="2">Signal transduction histidine kinase</fullName>
    </submittedName>
</protein>
<feature type="domain" description="Histidine kinase" evidence="1">
    <location>
        <begin position="9"/>
        <end position="195"/>
    </location>
</feature>
<dbReference type="InterPro" id="IPR036890">
    <property type="entry name" value="HATPase_C_sf"/>
</dbReference>
<dbReference type="PANTHER" id="PTHR43065">
    <property type="entry name" value="SENSOR HISTIDINE KINASE"/>
    <property type="match status" value="1"/>
</dbReference>
<keyword evidence="2" id="KW-0808">Transferase</keyword>
<proteinExistence type="predicted"/>
<dbReference type="Gene3D" id="3.30.450.20">
    <property type="entry name" value="PAS domain"/>
    <property type="match status" value="1"/>
</dbReference>
<reference evidence="2 3" key="1">
    <citation type="submission" date="2010-06" db="EMBL/GenBank/DDBJ databases">
        <title>Complete sequence chromosome of Methanohalobium evestigatum Z-7303.</title>
        <authorList>
            <consortium name="US DOE Joint Genome Institute"/>
            <person name="Lucas S."/>
            <person name="Copeland A."/>
            <person name="Lapidus A."/>
            <person name="Cheng J.-F."/>
            <person name="Bruce D."/>
            <person name="Goodwin L."/>
            <person name="Pitluck S."/>
            <person name="Saunders E."/>
            <person name="Detter J.C."/>
            <person name="Han C."/>
            <person name="Tapia R."/>
            <person name="Land M."/>
            <person name="Hauser L."/>
            <person name="Kyrpides N."/>
            <person name="Mikhailova N."/>
            <person name="Sieprawska-Lupa M."/>
            <person name="Whitman W.B."/>
            <person name="Anderson I."/>
            <person name="Woyke T."/>
        </authorList>
    </citation>
    <scope>NUCLEOTIDE SEQUENCE [LARGE SCALE GENOMIC DNA]</scope>
    <source>
        <strain evidence="3">ATCC BAA-1072 / DSM 3721 / NBRC 107634 / OCM 161 / Z-7303</strain>
    </source>
</reference>
<dbReference type="PROSITE" id="PS50109">
    <property type="entry name" value="HIS_KIN"/>
    <property type="match status" value="1"/>
</dbReference>
<dbReference type="Proteomes" id="UP000000391">
    <property type="component" value="Chromosome"/>
</dbReference>
<accession>D7E738</accession>
<dbReference type="Pfam" id="PF07568">
    <property type="entry name" value="HisKA_2"/>
    <property type="match status" value="1"/>
</dbReference>
<dbReference type="STRING" id="644295.Metev_0761"/>
<dbReference type="InterPro" id="IPR003594">
    <property type="entry name" value="HATPase_dom"/>
</dbReference>
<organism evidence="2 3">
    <name type="scientific">Methanohalobium evestigatum (strain ATCC BAA-1072 / DSM 3721 / NBRC 107634 / OCM 161 / Z-7303)</name>
    <dbReference type="NCBI Taxonomy" id="644295"/>
    <lineage>
        <taxon>Archaea</taxon>
        <taxon>Methanobacteriati</taxon>
        <taxon>Methanobacteriota</taxon>
        <taxon>Stenosarchaea group</taxon>
        <taxon>Methanomicrobia</taxon>
        <taxon>Methanosarcinales</taxon>
        <taxon>Methanosarcinaceae</taxon>
        <taxon>Methanohalobium</taxon>
    </lineage>
</organism>
<name>D7E738_METEZ</name>
<dbReference type="PANTHER" id="PTHR43065:SF23">
    <property type="entry name" value="SENSOR HISTIDINE KINASE PDTAS"/>
    <property type="match status" value="1"/>
</dbReference>
<evidence type="ECO:0000313" key="3">
    <source>
        <dbReference type="Proteomes" id="UP000000391"/>
    </source>
</evidence>
<evidence type="ECO:0000313" key="2">
    <source>
        <dbReference type="EMBL" id="ADI73662.1"/>
    </source>
</evidence>
<dbReference type="AlphaFoldDB" id="D7E738"/>
<dbReference type="KEGG" id="mev:Metev_0761"/>
<dbReference type="InterPro" id="IPR011495">
    <property type="entry name" value="Sig_transdc_His_kin_sub2_dim/P"/>
</dbReference>
<evidence type="ECO:0000259" key="1">
    <source>
        <dbReference type="PROSITE" id="PS50109"/>
    </source>
</evidence>
<dbReference type="EMBL" id="CP002069">
    <property type="protein sequence ID" value="ADI73662.1"/>
    <property type="molecule type" value="Genomic_DNA"/>
</dbReference>
<keyword evidence="2" id="KW-0418">Kinase</keyword>
<dbReference type="OrthoDB" id="3369at2157"/>
<dbReference type="Gene3D" id="3.30.565.10">
    <property type="entry name" value="Histidine kinase-like ATPase, C-terminal domain"/>
    <property type="match status" value="1"/>
</dbReference>
<dbReference type="SMART" id="SM00387">
    <property type="entry name" value="HATPase_c"/>
    <property type="match status" value="1"/>
</dbReference>
<gene>
    <name evidence="2" type="ordered locus">Metev_0761</name>
</gene>
<sequence>MDERIRELELHHRIKNNLQIINSLINLQSENFDDEDVINAFRDTQNRVSSMSLVHQKLYQSQELNNLSLNGYIKDLAENLNDIYGGNNTKINVDVQDFHLGIDTIIPLGMIVNEIISNSLKYAFSDDDNGIINIEFNSNKCYVLIIEDNGKGIPDNIDIENPGTLGLQLINTLVKQLNGEIELERKSGTKFIIRF</sequence>
<dbReference type="Pfam" id="PF02518">
    <property type="entry name" value="HATPase_c"/>
    <property type="match status" value="1"/>
</dbReference>
<dbReference type="GO" id="GO:0016301">
    <property type="term" value="F:kinase activity"/>
    <property type="evidence" value="ECO:0007669"/>
    <property type="project" value="UniProtKB-KW"/>
</dbReference>
<dbReference type="GeneID" id="9346382"/>
<dbReference type="RefSeq" id="WP_013194230.1">
    <property type="nucleotide sequence ID" value="NC_014253.1"/>
</dbReference>
<dbReference type="InterPro" id="IPR005467">
    <property type="entry name" value="His_kinase_dom"/>
</dbReference>